<feature type="signal peptide" evidence="2">
    <location>
        <begin position="1"/>
        <end position="23"/>
    </location>
</feature>
<proteinExistence type="predicted"/>
<dbReference type="OrthoDB" id="9917158at2"/>
<evidence type="ECO:0000256" key="1">
    <source>
        <dbReference type="SAM" id="MobiDB-lite"/>
    </source>
</evidence>
<protein>
    <recommendedName>
        <fullName evidence="5">Lipoprotein</fullName>
    </recommendedName>
</protein>
<dbReference type="Proteomes" id="UP000005143">
    <property type="component" value="Unassembled WGS sequence"/>
</dbReference>
<feature type="chain" id="PRO_5038739837" description="Lipoprotein" evidence="2">
    <location>
        <begin position="24"/>
        <end position="346"/>
    </location>
</feature>
<gene>
    <name evidence="3" type="ORF">PAI11_20010</name>
</gene>
<dbReference type="AlphaFoldDB" id="H0E5B1"/>
<feature type="compositionally biased region" description="Low complexity" evidence="1">
    <location>
        <begin position="291"/>
        <end position="323"/>
    </location>
</feature>
<evidence type="ECO:0008006" key="5">
    <source>
        <dbReference type="Google" id="ProtNLM"/>
    </source>
</evidence>
<dbReference type="EMBL" id="AGUD01000151">
    <property type="protein sequence ID" value="EHN11135.1"/>
    <property type="molecule type" value="Genomic_DNA"/>
</dbReference>
<dbReference type="Gene3D" id="2.50.20.20">
    <property type="match status" value="1"/>
</dbReference>
<keyword evidence="4" id="KW-1185">Reference proteome</keyword>
<feature type="region of interest" description="Disordered" evidence="1">
    <location>
        <begin position="281"/>
        <end position="327"/>
    </location>
</feature>
<organism evidence="3 4">
    <name type="scientific">Patulibacter medicamentivorans</name>
    <dbReference type="NCBI Taxonomy" id="1097667"/>
    <lineage>
        <taxon>Bacteria</taxon>
        <taxon>Bacillati</taxon>
        <taxon>Actinomycetota</taxon>
        <taxon>Thermoleophilia</taxon>
        <taxon>Solirubrobacterales</taxon>
        <taxon>Patulibacteraceae</taxon>
        <taxon>Patulibacter</taxon>
    </lineage>
</organism>
<evidence type="ECO:0000313" key="3">
    <source>
        <dbReference type="EMBL" id="EHN11135.1"/>
    </source>
</evidence>
<evidence type="ECO:0000256" key="2">
    <source>
        <dbReference type="SAM" id="SignalP"/>
    </source>
</evidence>
<dbReference type="PROSITE" id="PS51257">
    <property type="entry name" value="PROKAR_LIPOPROTEIN"/>
    <property type="match status" value="1"/>
</dbReference>
<dbReference type="PATRIC" id="fig|1097667.3.peg.1984"/>
<name>H0E5B1_9ACTN</name>
<evidence type="ECO:0000313" key="4">
    <source>
        <dbReference type="Proteomes" id="UP000005143"/>
    </source>
</evidence>
<dbReference type="RefSeq" id="WP_007574172.1">
    <property type="nucleotide sequence ID" value="NZ_AGUD01000151.1"/>
</dbReference>
<keyword evidence="2" id="KW-0732">Signal</keyword>
<comment type="caution">
    <text evidence="3">The sequence shown here is derived from an EMBL/GenBank/DDBJ whole genome shotgun (WGS) entry which is preliminary data.</text>
</comment>
<reference evidence="3 4" key="1">
    <citation type="journal article" date="2013" name="Biodegradation">
        <title>Quantitative proteomic analysis of ibuprofen-degrading Patulibacter sp. strain I11.</title>
        <authorList>
            <person name="Almeida B."/>
            <person name="Kjeldal H."/>
            <person name="Lolas I."/>
            <person name="Knudsen A.D."/>
            <person name="Carvalho G."/>
            <person name="Nielsen K.L."/>
            <person name="Barreto Crespo M.T."/>
            <person name="Stensballe A."/>
            <person name="Nielsen J.L."/>
        </authorList>
    </citation>
    <scope>NUCLEOTIDE SEQUENCE [LARGE SCALE GENOMIC DNA]</scope>
    <source>
        <strain evidence="3 4">I11</strain>
    </source>
</reference>
<accession>H0E5B1</accession>
<sequence>MTALTFRRSATPFALALLLALLAALTGCGGSESASDVVARAFGKGESIKSATVDVKLDVTGAAAGDSGPLKIGLKGPYASDGKSTKFDFAVDLGGAAGGSSDAQIGLLSAGGATYVKLGGQPFLVGNDVVDGLKDDQQKGKGSGLSFKSLGIDPRSWLKDPKTVGDEQLAGEDVTHVKAGVDQQRLGDDLVKLLSRAGQATGASQAKEVTATVKRLQGDIRSAAIDIWAADGSGKLRRMKLDLKLKTGAVVLDFGLSRINEPVTVTQPKNAPKLQDALAALQQGQGGSASGTGSSSSSGGSSSSSGSSSSDGGSASGSSSGGTAYDQCVADAGSDVTKLQRCAKLQ</sequence>